<dbReference type="Proteomes" id="UP001374579">
    <property type="component" value="Unassembled WGS sequence"/>
</dbReference>
<dbReference type="CDD" id="cd11293">
    <property type="entry name" value="gelsolin_S4_like"/>
    <property type="match status" value="1"/>
</dbReference>
<evidence type="ECO:0000256" key="1">
    <source>
        <dbReference type="ARBA" id="ARBA00008418"/>
    </source>
</evidence>
<feature type="compositionally biased region" description="Basic and acidic residues" evidence="2">
    <location>
        <begin position="988"/>
        <end position="1003"/>
    </location>
</feature>
<feature type="compositionally biased region" description="Low complexity" evidence="2">
    <location>
        <begin position="1264"/>
        <end position="1274"/>
    </location>
</feature>
<dbReference type="GO" id="GO:0051016">
    <property type="term" value="P:barbed-end actin filament capping"/>
    <property type="evidence" value="ECO:0007669"/>
    <property type="project" value="TreeGrafter"/>
</dbReference>
<feature type="compositionally biased region" description="Basic and acidic residues" evidence="2">
    <location>
        <begin position="2262"/>
        <end position="2279"/>
    </location>
</feature>
<evidence type="ECO:0000313" key="5">
    <source>
        <dbReference type="Proteomes" id="UP001374579"/>
    </source>
</evidence>
<feature type="compositionally biased region" description="Low complexity" evidence="2">
    <location>
        <begin position="2132"/>
        <end position="2152"/>
    </location>
</feature>
<feature type="compositionally biased region" description="Low complexity" evidence="2">
    <location>
        <begin position="1545"/>
        <end position="1555"/>
    </location>
</feature>
<gene>
    <name evidence="4" type="ORF">V1264_011928</name>
</gene>
<feature type="region of interest" description="Disordered" evidence="2">
    <location>
        <begin position="2324"/>
        <end position="2427"/>
    </location>
</feature>
<dbReference type="GO" id="GO:0015629">
    <property type="term" value="C:actin cytoskeleton"/>
    <property type="evidence" value="ECO:0007669"/>
    <property type="project" value="TreeGrafter"/>
</dbReference>
<dbReference type="Pfam" id="PF02209">
    <property type="entry name" value="VHP"/>
    <property type="match status" value="1"/>
</dbReference>
<feature type="compositionally biased region" description="Basic and acidic residues" evidence="2">
    <location>
        <begin position="495"/>
        <end position="516"/>
    </location>
</feature>
<dbReference type="GO" id="GO:0008154">
    <property type="term" value="P:actin polymerization or depolymerization"/>
    <property type="evidence" value="ECO:0007669"/>
    <property type="project" value="TreeGrafter"/>
</dbReference>
<feature type="compositionally biased region" description="Low complexity" evidence="2">
    <location>
        <begin position="48"/>
        <end position="82"/>
    </location>
</feature>
<feature type="compositionally biased region" description="Polar residues" evidence="2">
    <location>
        <begin position="131"/>
        <end position="147"/>
    </location>
</feature>
<dbReference type="PANTHER" id="PTHR11977">
    <property type="entry name" value="VILLIN"/>
    <property type="match status" value="1"/>
</dbReference>
<feature type="compositionally biased region" description="Low complexity" evidence="2">
    <location>
        <begin position="592"/>
        <end position="601"/>
    </location>
</feature>
<dbReference type="PROSITE" id="PS51089">
    <property type="entry name" value="HP"/>
    <property type="match status" value="1"/>
</dbReference>
<feature type="region of interest" description="Disordered" evidence="2">
    <location>
        <begin position="1644"/>
        <end position="1663"/>
    </location>
</feature>
<feature type="compositionally biased region" description="Basic and acidic residues" evidence="2">
    <location>
        <begin position="359"/>
        <end position="374"/>
    </location>
</feature>
<proteinExistence type="inferred from homology"/>
<organism evidence="4 5">
    <name type="scientific">Littorina saxatilis</name>
    <dbReference type="NCBI Taxonomy" id="31220"/>
    <lineage>
        <taxon>Eukaryota</taxon>
        <taxon>Metazoa</taxon>
        <taxon>Spiralia</taxon>
        <taxon>Lophotrochozoa</taxon>
        <taxon>Mollusca</taxon>
        <taxon>Gastropoda</taxon>
        <taxon>Caenogastropoda</taxon>
        <taxon>Littorinimorpha</taxon>
        <taxon>Littorinoidea</taxon>
        <taxon>Littorinidae</taxon>
        <taxon>Littorina</taxon>
    </lineage>
</organism>
<feature type="compositionally biased region" description="Basic and acidic residues" evidence="2">
    <location>
        <begin position="1103"/>
        <end position="1116"/>
    </location>
</feature>
<dbReference type="Gene3D" id="3.40.20.10">
    <property type="entry name" value="Severin"/>
    <property type="match status" value="5"/>
</dbReference>
<evidence type="ECO:0000256" key="2">
    <source>
        <dbReference type="SAM" id="MobiDB-lite"/>
    </source>
</evidence>
<feature type="compositionally biased region" description="Basic and acidic residues" evidence="2">
    <location>
        <begin position="526"/>
        <end position="540"/>
    </location>
</feature>
<feature type="compositionally biased region" description="Basic and acidic residues" evidence="2">
    <location>
        <begin position="1253"/>
        <end position="1262"/>
    </location>
</feature>
<feature type="domain" description="HP" evidence="3">
    <location>
        <begin position="3457"/>
        <end position="3520"/>
    </location>
</feature>
<feature type="compositionally biased region" description="Basic and acidic residues" evidence="2">
    <location>
        <begin position="215"/>
        <end position="231"/>
    </location>
</feature>
<feature type="compositionally biased region" description="Polar residues" evidence="2">
    <location>
        <begin position="25"/>
        <end position="35"/>
    </location>
</feature>
<protein>
    <recommendedName>
        <fullName evidence="3">HP domain-containing protein</fullName>
    </recommendedName>
</protein>
<feature type="compositionally biased region" description="Basic and acidic residues" evidence="2">
    <location>
        <begin position="887"/>
        <end position="903"/>
    </location>
</feature>
<feature type="compositionally biased region" description="Basic and acidic residues" evidence="2">
    <location>
        <begin position="1059"/>
        <end position="1086"/>
    </location>
</feature>
<dbReference type="EMBL" id="JBAMIC010000002">
    <property type="protein sequence ID" value="KAK7112477.1"/>
    <property type="molecule type" value="Genomic_DNA"/>
</dbReference>
<feature type="region of interest" description="Disordered" evidence="2">
    <location>
        <begin position="972"/>
        <end position="1347"/>
    </location>
</feature>
<feature type="compositionally biased region" description="Acidic residues" evidence="2">
    <location>
        <begin position="1611"/>
        <end position="1623"/>
    </location>
</feature>
<dbReference type="GO" id="GO:0005737">
    <property type="term" value="C:cytoplasm"/>
    <property type="evidence" value="ECO:0007669"/>
    <property type="project" value="TreeGrafter"/>
</dbReference>
<dbReference type="InterPro" id="IPR007122">
    <property type="entry name" value="Villin/Gelsolin"/>
</dbReference>
<feature type="compositionally biased region" description="Basic and acidic residues" evidence="2">
    <location>
        <begin position="1644"/>
        <end position="1658"/>
    </location>
</feature>
<dbReference type="Pfam" id="PF00626">
    <property type="entry name" value="Gelsolin"/>
    <property type="match status" value="2"/>
</dbReference>
<sequence>MSRYSTRYDSSNSYKSGLDPGNLGSYRSSNLSTYSGGLGHSSSRSDRFGSSSSSYSSGPSTSSSSRLHGSYSSTRSSVVDSVPLPRSTSFGRSEVLSSSTPRDPVDKGSYSSSLSRTSSLPTSTDEPRSGRYSSRGSALTSNHSLDTGTDAAAERRLRLAQRRRQREEGAGGSETGSDNSKEPSLERSSSLRRDSDSDSGLPGSGQLSRRWAGRRMRESSLTEESEGKDSSPDVPETGVRRARNLRGASGSSEDSTTALAPASSLDSVPPSDEDAAFQRSSEARRSRRQQRLEEASRQASGSLDEGTAKEAEASTRPWRRRLQEQGITTATDDTQSSRRRSRDGEAVLTDSTLSSSRRRSQDLEQENGSRRRSQDMTQEGVSRRRSLRGAGGEGSAEEAAKLADAVASEVETRTERIARYKEERRKQLAHIASITSPAGSEEKESEALPSLFTAAKREKEGSPSDSAGQTASETEESGGGGALTLSSRLRAMRTGSEEMLKDSDIADGVRARDSAVRPEMPAGKVTDVKTRSAERDKADKSSSAQSSTLPDKTATTSRKSPSPASTRKPLTTSTESVTTRRPSAGSREPSPKKMSVSSVSSDKPGRRTSDSSTDSRAGRKPSDSSADSRAIRKPSDGSLETRKSKSPSPVSSRLLAATRSSAAKEAVTAGKGSPSPRSSPSPRGSPAPSDRTSVSKPATGTVSSRGPPRIKQSLMPERGAKDTAGPGVGKEETREEQALSKSTVRLFKGAEKASDKVAARESPEKTGTAAAPKLSSSSFSAASSTRSTDRDSGFGSSRLSSSSFSSNRSTDKDTYTVPPVKPPRLQRTAHVDVSSSSSREGSEEKQITGSQAASSVNRTSALPSRATTSGSQQAKTQGATDSSRTQAGERKLSSSSRKEEPTVPKDLPLSQRLAAIRRASSKEEDEQGKSPADRKDSKTKVPRNGVLGETASSSGSMGAGLDDILAKNAEFLSSDEEAGAGQPGKGKGKGERRQLRAEEEPRLRRSLRKKFLHKSGSSSRDSPARESKETEAETDITVTLPTSDVKETLTSHVAAKSDVSAKEKDDAKKGVPEALQGEREGSKEGTPDSDSVFETAPSTPRVDNTHSRVRPEDKTGLRKSALNKAADSLSHRGRDQGKEEGEKEDSNQKSSSPARAAQLGIASLTNKVSDIRNRFAGGLSSNEKSKSDKPDKASGLTRHHSRGKDFSQLLQKFSSNSEASSSERSDSDSGHRLTTLRRGDTGHSSSDDAQLDGSRRTPERSHSLRVARSAAAASPKESKEKGVERSSSFKSDFMKKRFSPVPQDDKPSAELSAVLSRRQEEVQKQQEEEVESDKRGDRRQARAEKFKAASVEEVIADNEVAAVLKARRKETDSKAEAADPGFTTIEQSLDTLARVTHELGEDKEPSPETERLKPVPRSEPAAASKRKTSKESIKEAEQLISDVETRISSSLHLSDKDTPSKTISEPCKKETTKTVSESCKKETAKTVSAKDDKVSVQSSKEKKPSKEPSDKAEKVGSKDSDKDTTFTINTSAFSPVRSPERESSIESTTSSSSSLRRAESLKEQSSISRSESFERRKGILKRTPSASKSDRPVIDPQLARIMEQRRLKELEMEEAKEEEEEEEEAKKRGVGRLRARSAAEEIEESVRVMRESHQGDVEHQEEEALLTISVSERISRMQTLATTTEERHVPKPRSGTTTPKRAWSGGATPRKQISVDEGVAEVIPEETTTTTTISGTTTTQDEVSSTQLIARLNSLWTKSKDFEDRRHKFQKRQRDDWRTRTQPVTLEEIQQADGLESVSTFRAEVRRKASQNIFDQLKNQDNSKAKHPLPTKDIEFPQHLTPEKRAGPTGRRGRLQRHNTLPVTAEELNAIPEGELMEPVQLRERDTDDMWKRDSRTDSGILSCSDLESLGSDSLRSLCLDMDLSDNDPSRLSVSSKASLFRLMDEKAKVEREKEKCASGAKRYIDRKKRERCRTMPVTEDEVKTAASMADSENKKTAQVKIAQPEVVNRPKSPSGNGESEEQQEEEEEDQLTKLTLAEKVKLFSQKQKEEAEAATTKPPTRSDAPVRRRGRKLQPSRFQTQPVTPEELEKASKISPLAMSLVKPPDPELLAGMKLKDQQELMMMHAEATLSQCSSRAGSRPSSQPGSRRSSFTTPETLQSGGEVEGSEKSSLTTTTTTTTSTTTPSRGRHTGSQNELTRSDSEPRGILKKIKSTESVPTDPVSSKPISTTTTTTTTTTKDKTTTSSTKSTESLVSSSVKDTGVKDTTIGERDATRGVKETSTSLKDSSVKDSEEDTEGDRASPVAELILPVLEAEVDVTSTTFFLTDDDIGGESTTDPVTGEGEKEEEQDVTPRSRDSKRRSRFADRKGQAERYLTQPSPQFTPSEKSPPPKRKYEGRHMTQPITADEMTEAESATTPVSKVAGGSISERLNQLKTSGEENWKRKVMKDGDTPLSAVDVKLREKKGLAAVRPTSISDRLCKLDRSAETWKERVEETDAKHFTVANKLSKSSTVFVSESPLVAKIKASSKKDLTGLDDSSNTSSPVTSPSTPTKEFLPKVPLPKEIIADPVAVKEAAETKSKEEQKAVGNGVEEGEKPVRVEVPSLDHEQIEEFFSIKEITEISDKVEMDIDDFNNIFVEANEILQSVKKIRPTRKTKARSRNPLKTVSQFVEIQTEYTQVNTGAAENQLRKMKTDALKRDAGLAVEALAALSSKENFSNVALRKTEQSSSHPALALQQNPFSDLMLLHVKGRRNIQTRLVEPSGKSINAGDCYLLVTPDKVIVWVGEYSNIIEKAKAAEIATFIQQKKNMGYKGVAGAQTVDQAKDHLGAGKPFWNALSGDKQCQACGPDEEDELYENAIIKTNMVYKFTDGALKPFEEYWGATPRHEMLNKKEVLVFDFGTEFYVWQGVSVSLEKRKQSMALAQKLWDKGYDYSECAVNPMGPLRSDDDDSIPLKASKRPEWAIFGKVNQNMETILFREKFADWPDNSRLIGVKEVKATEQKIDLADIKAYDAKKMIPLNDAPVSLKLDGSHVGRGKKWQEDMQGFIKEQDILTLGVRVWHVMEYDHYEVPETSYGQFHRGDTYVVRWQYMITNAGLKSLKGAAARQSLTGRERCAYFFWQGQDSTVNEKGASALMTVELDEERGPQVRVVQGKEPPCFLNLFEGSMVLHIGKREDSTTNTAGPWRMYSVRGDKAGEVCLLEIPVSISNLRSRSSLVLLNTRTGVAYVWHGVKSPKQVRQLAVAAVKSLKEKRPLELDLHKDAHIIITEVEEGEEKSEIWTALDSRNRSLYHSLLKDGARYDYTPRLFYMTSVSMVFEVTEQMNPARLPGVTTPFPFFQTDLYNAPQPALFLMDVGKCVYLWQGWWPVGDEDVENVHTGSAAARFNIDRRCAMETTLNYSKEQGSEAYLVCAGVEPLEFQNLFPYWEPDATVCSLALQEGKKDGWCERVEDVYTKLTQARYTFEELQERPLPEGVDPLKLETYLADEEFEEVLEMSREEFYQLPSWKQKQTKQSLGLY</sequence>
<name>A0AAN9BV61_9CAEN</name>
<dbReference type="SUPFAM" id="SSF55753">
    <property type="entry name" value="Actin depolymerizing proteins"/>
    <property type="match status" value="5"/>
</dbReference>
<dbReference type="InterPro" id="IPR029006">
    <property type="entry name" value="ADF-H/Gelsolin-like_dom_sf"/>
</dbReference>
<keyword evidence="5" id="KW-1185">Reference proteome</keyword>
<feature type="compositionally biased region" description="Basic and acidic residues" evidence="2">
    <location>
        <begin position="748"/>
        <end position="764"/>
    </location>
</feature>
<reference evidence="4 5" key="1">
    <citation type="submission" date="2024-02" db="EMBL/GenBank/DDBJ databases">
        <title>Chromosome-scale genome assembly of the rough periwinkle Littorina saxatilis.</title>
        <authorList>
            <person name="De Jode A."/>
            <person name="Faria R."/>
            <person name="Formenti G."/>
            <person name="Sims Y."/>
            <person name="Smith T.P."/>
            <person name="Tracey A."/>
            <person name="Wood J.M.D."/>
            <person name="Zagrodzka Z.B."/>
            <person name="Johannesson K."/>
            <person name="Butlin R.K."/>
            <person name="Leder E.H."/>
        </authorList>
    </citation>
    <scope>NUCLEOTIDE SEQUENCE [LARGE SCALE GENOMIC DNA]</scope>
    <source>
        <strain evidence="4">Snail1</strain>
        <tissue evidence="4">Muscle</tissue>
    </source>
</reference>
<feature type="compositionally biased region" description="Low complexity" evidence="2">
    <location>
        <begin position="109"/>
        <end position="124"/>
    </location>
</feature>
<feature type="compositionally biased region" description="Polar residues" evidence="2">
    <location>
        <begin position="249"/>
        <end position="258"/>
    </location>
</feature>
<feature type="compositionally biased region" description="Low complexity" evidence="2">
    <location>
        <begin position="2224"/>
        <end position="2258"/>
    </location>
</feature>
<feature type="compositionally biased region" description="Basic and acidic residues" evidence="2">
    <location>
        <begin position="927"/>
        <end position="939"/>
    </location>
</feature>
<dbReference type="SMART" id="SM00153">
    <property type="entry name" value="VHP"/>
    <property type="match status" value="1"/>
</dbReference>
<comment type="similarity">
    <text evidence="1">Belongs to the villin/gelsolin family.</text>
</comment>
<feature type="compositionally biased region" description="Basic and acidic residues" evidence="2">
    <location>
        <begin position="1022"/>
        <end position="1031"/>
    </location>
</feature>
<feature type="compositionally biased region" description="Basic and acidic residues" evidence="2">
    <location>
        <begin position="179"/>
        <end position="196"/>
    </location>
</feature>
<feature type="compositionally biased region" description="Basic and acidic residues" evidence="2">
    <location>
        <begin position="410"/>
        <end position="426"/>
    </location>
</feature>
<feature type="compositionally biased region" description="Polar residues" evidence="2">
    <location>
        <begin position="847"/>
        <end position="886"/>
    </location>
</feature>
<feature type="region of interest" description="Disordered" evidence="2">
    <location>
        <begin position="1"/>
        <end position="960"/>
    </location>
</feature>
<feature type="compositionally biased region" description="Basic and acidic residues" evidence="2">
    <location>
        <begin position="1129"/>
        <end position="1147"/>
    </location>
</feature>
<dbReference type="GO" id="GO:0051014">
    <property type="term" value="P:actin filament severing"/>
    <property type="evidence" value="ECO:0007669"/>
    <property type="project" value="TreeGrafter"/>
</dbReference>
<dbReference type="Gene3D" id="1.10.950.10">
    <property type="entry name" value="Villin headpiece domain"/>
    <property type="match status" value="1"/>
</dbReference>
<dbReference type="InterPro" id="IPR036886">
    <property type="entry name" value="Villin_headpiece_dom_sf"/>
</dbReference>
<feature type="compositionally biased region" description="Basic and acidic residues" evidence="2">
    <location>
        <begin position="1466"/>
        <end position="1524"/>
    </location>
</feature>
<accession>A0AAN9BV61</accession>
<feature type="compositionally biased region" description="Basic and acidic residues" evidence="2">
    <location>
        <begin position="629"/>
        <end position="643"/>
    </location>
</feature>
<feature type="compositionally biased region" description="Low complexity" evidence="2">
    <location>
        <begin position="2539"/>
        <end position="2553"/>
    </location>
</feature>
<dbReference type="InterPro" id="IPR007123">
    <property type="entry name" value="Gelsolin-like_dom"/>
</dbReference>
<feature type="compositionally biased region" description="Basic and acidic residues" evidence="2">
    <location>
        <begin position="1317"/>
        <end position="1347"/>
    </location>
</feature>
<feature type="compositionally biased region" description="Basic and acidic residues" evidence="2">
    <location>
        <begin position="1183"/>
        <end position="1192"/>
    </location>
</feature>
<feature type="compositionally biased region" description="Basic residues" evidence="2">
    <location>
        <begin position="1004"/>
        <end position="1013"/>
    </location>
</feature>
<feature type="compositionally biased region" description="Polar residues" evidence="2">
    <location>
        <begin position="86"/>
        <end position="101"/>
    </location>
</feature>
<dbReference type="SMART" id="SM00262">
    <property type="entry name" value="GEL"/>
    <property type="match status" value="4"/>
</dbReference>
<feature type="compositionally biased region" description="Low complexity" evidence="2">
    <location>
        <begin position="646"/>
        <end position="663"/>
    </location>
</feature>
<feature type="compositionally biased region" description="Basic and acidic residues" evidence="2">
    <location>
        <begin position="2037"/>
        <end position="2052"/>
    </location>
</feature>
<feature type="region of interest" description="Disordered" evidence="2">
    <location>
        <begin position="2530"/>
        <end position="2559"/>
    </location>
</feature>
<feature type="compositionally biased region" description="Polar residues" evidence="2">
    <location>
        <begin position="2377"/>
        <end position="2387"/>
    </location>
</feature>
<feature type="compositionally biased region" description="Polar residues" evidence="2">
    <location>
        <begin position="548"/>
        <end position="581"/>
    </location>
</feature>
<feature type="compositionally biased region" description="Acidic residues" evidence="2">
    <location>
        <begin position="2019"/>
        <end position="2030"/>
    </location>
</feature>
<evidence type="ECO:0000313" key="4">
    <source>
        <dbReference type="EMBL" id="KAK7112477.1"/>
    </source>
</evidence>
<feature type="region of interest" description="Disordered" evidence="2">
    <location>
        <begin position="1680"/>
        <end position="1709"/>
    </location>
</feature>
<feature type="region of interest" description="Disordered" evidence="2">
    <location>
        <begin position="1966"/>
        <end position="2305"/>
    </location>
</feature>
<feature type="compositionally biased region" description="Basic and acidic residues" evidence="2">
    <location>
        <begin position="1395"/>
        <end position="1413"/>
    </location>
</feature>
<dbReference type="GO" id="GO:0051015">
    <property type="term" value="F:actin filament binding"/>
    <property type="evidence" value="ECO:0007669"/>
    <property type="project" value="InterPro"/>
</dbReference>
<comment type="caution">
    <text evidence="4">The sequence shown here is derived from an EMBL/GenBank/DDBJ whole genome shotgun (WGS) entry which is preliminary data.</text>
</comment>
<dbReference type="GO" id="GO:0005546">
    <property type="term" value="F:phosphatidylinositol-4,5-bisphosphate binding"/>
    <property type="evidence" value="ECO:0007669"/>
    <property type="project" value="TreeGrafter"/>
</dbReference>
<dbReference type="SUPFAM" id="SSF47050">
    <property type="entry name" value="VHP, Villin headpiece domain"/>
    <property type="match status" value="1"/>
</dbReference>
<feature type="compositionally biased region" description="Low complexity" evidence="2">
    <location>
        <begin position="793"/>
        <end position="808"/>
    </location>
</feature>
<dbReference type="InterPro" id="IPR003128">
    <property type="entry name" value="Villin_headpiece"/>
</dbReference>
<feature type="compositionally biased region" description="Polar residues" evidence="2">
    <location>
        <begin position="1"/>
        <end position="15"/>
    </location>
</feature>
<feature type="compositionally biased region" description="Basic and acidic residues" evidence="2">
    <location>
        <begin position="1221"/>
        <end position="1241"/>
    </location>
</feature>
<feature type="compositionally biased region" description="Polar residues" evidence="2">
    <location>
        <begin position="690"/>
        <end position="704"/>
    </location>
</feature>
<feature type="compositionally biased region" description="Low complexity" evidence="2">
    <location>
        <begin position="775"/>
        <end position="786"/>
    </location>
</feature>
<feature type="compositionally biased region" description="Basic and acidic residues" evidence="2">
    <location>
        <begin position="729"/>
        <end position="738"/>
    </location>
</feature>
<evidence type="ECO:0000259" key="3">
    <source>
        <dbReference type="PROSITE" id="PS51089"/>
    </source>
</evidence>
<feature type="compositionally biased region" description="Low complexity" evidence="2">
    <location>
        <begin position="2170"/>
        <end position="2185"/>
    </location>
</feature>
<dbReference type="PANTHER" id="PTHR11977:SF45">
    <property type="entry name" value="SUPERVILLIN"/>
    <property type="match status" value="1"/>
</dbReference>
<feature type="region of interest" description="Disordered" evidence="2">
    <location>
        <begin position="1367"/>
        <end position="1639"/>
    </location>
</feature>